<dbReference type="EMBL" id="JARAOO010000007">
    <property type="protein sequence ID" value="KAJ7961793.1"/>
    <property type="molecule type" value="Genomic_DNA"/>
</dbReference>
<organism evidence="1 2">
    <name type="scientific">Quillaja saponaria</name>
    <name type="common">Soap bark tree</name>
    <dbReference type="NCBI Taxonomy" id="32244"/>
    <lineage>
        <taxon>Eukaryota</taxon>
        <taxon>Viridiplantae</taxon>
        <taxon>Streptophyta</taxon>
        <taxon>Embryophyta</taxon>
        <taxon>Tracheophyta</taxon>
        <taxon>Spermatophyta</taxon>
        <taxon>Magnoliopsida</taxon>
        <taxon>eudicotyledons</taxon>
        <taxon>Gunneridae</taxon>
        <taxon>Pentapetalae</taxon>
        <taxon>rosids</taxon>
        <taxon>fabids</taxon>
        <taxon>Fabales</taxon>
        <taxon>Quillajaceae</taxon>
        <taxon>Quillaja</taxon>
    </lineage>
</organism>
<accession>A0AAD7LPG4</accession>
<reference evidence="1" key="1">
    <citation type="journal article" date="2023" name="Science">
        <title>Elucidation of the pathway for biosynthesis of saponin adjuvants from the soapbark tree.</title>
        <authorList>
            <person name="Reed J."/>
            <person name="Orme A."/>
            <person name="El-Demerdash A."/>
            <person name="Owen C."/>
            <person name="Martin L.B.B."/>
            <person name="Misra R.C."/>
            <person name="Kikuchi S."/>
            <person name="Rejzek M."/>
            <person name="Martin A.C."/>
            <person name="Harkess A."/>
            <person name="Leebens-Mack J."/>
            <person name="Louveau T."/>
            <person name="Stephenson M.J."/>
            <person name="Osbourn A."/>
        </authorList>
    </citation>
    <scope>NUCLEOTIDE SEQUENCE</scope>
    <source>
        <strain evidence="1">S10</strain>
    </source>
</reference>
<protein>
    <submittedName>
        <fullName evidence="1">Uncharacterized protein</fullName>
    </submittedName>
</protein>
<sequence length="87" mass="9930">MWDWFRGSSNIVADRVRTLSLNNRRSNLIGLRPCSFAICDRGVSRGVNGRISMTSVMARGLKNRMNLDSFGENYNETEGDGKRKWKC</sequence>
<proteinExistence type="predicted"/>
<dbReference type="AlphaFoldDB" id="A0AAD7LPG4"/>
<comment type="caution">
    <text evidence="1">The sequence shown here is derived from an EMBL/GenBank/DDBJ whole genome shotgun (WGS) entry which is preliminary data.</text>
</comment>
<gene>
    <name evidence="1" type="ORF">O6P43_017099</name>
</gene>
<dbReference type="Proteomes" id="UP001163823">
    <property type="component" value="Chromosome 7"/>
</dbReference>
<evidence type="ECO:0000313" key="2">
    <source>
        <dbReference type="Proteomes" id="UP001163823"/>
    </source>
</evidence>
<dbReference type="KEGG" id="qsa:O6P43_017099"/>
<evidence type="ECO:0000313" key="1">
    <source>
        <dbReference type="EMBL" id="KAJ7961793.1"/>
    </source>
</evidence>
<keyword evidence="2" id="KW-1185">Reference proteome</keyword>
<name>A0AAD7LPG4_QUISA</name>